<reference evidence="1 2" key="1">
    <citation type="journal article" date="2011" name="Genome Biol.">
        <title>Comparative genome sequence analysis underscores mycoparasitism as the ancestral life style of Trichoderma.</title>
        <authorList>
            <person name="Kubicek C.P."/>
            <person name="Herrera-Estrella A."/>
            <person name="Seidl-Seiboth V."/>
            <person name="Martinez D.A."/>
            <person name="Druzhinina I.S."/>
            <person name="Thon M."/>
            <person name="Zeilinger S."/>
            <person name="Casas-Flores S."/>
            <person name="Horwitz B.A."/>
            <person name="Mukherjee P.K."/>
            <person name="Mukherjee M."/>
            <person name="Kredics L."/>
            <person name="Alcaraz L.D."/>
            <person name="Aerts A."/>
            <person name="Antal Z."/>
            <person name="Atanasova L."/>
            <person name="Cervantes-Badillo M.G."/>
            <person name="Challacombe J."/>
            <person name="Chertkov O."/>
            <person name="McCluskey K."/>
            <person name="Coulpier F."/>
            <person name="Deshpande N."/>
            <person name="von Doehren H."/>
            <person name="Ebbole D.J."/>
            <person name="Esquivel-Naranjo E.U."/>
            <person name="Fekete E."/>
            <person name="Flipphi M."/>
            <person name="Glaser F."/>
            <person name="Gomez-Rodriguez E.Y."/>
            <person name="Gruber S."/>
            <person name="Han C."/>
            <person name="Henrissat B."/>
            <person name="Hermosa R."/>
            <person name="Hernandez-Onate M."/>
            <person name="Karaffa L."/>
            <person name="Kosti I."/>
            <person name="Le Crom S."/>
            <person name="Lindquist E."/>
            <person name="Lucas S."/>
            <person name="Luebeck M."/>
            <person name="Luebeck P.S."/>
            <person name="Margeot A."/>
            <person name="Metz B."/>
            <person name="Misra M."/>
            <person name="Nevalainen H."/>
            <person name="Omann M."/>
            <person name="Packer N."/>
            <person name="Perrone G."/>
            <person name="Uresti-Rivera E.E."/>
            <person name="Salamov A."/>
            <person name="Schmoll M."/>
            <person name="Seiboth B."/>
            <person name="Shapiro H."/>
            <person name="Sukno S."/>
            <person name="Tamayo-Ramos J.A."/>
            <person name="Tisch D."/>
            <person name="Wiest A."/>
            <person name="Wilkinson H.H."/>
            <person name="Zhang M."/>
            <person name="Coutinho P.M."/>
            <person name="Kenerley C.M."/>
            <person name="Monte E."/>
            <person name="Baker S.E."/>
            <person name="Grigoriev I.V."/>
        </authorList>
    </citation>
    <scope>NUCLEOTIDE SEQUENCE [LARGE SCALE GENOMIC DNA]</scope>
    <source>
        <strain evidence="2">ATCC 20476 / IMI 206040</strain>
    </source>
</reference>
<evidence type="ECO:0000313" key="1">
    <source>
        <dbReference type="EMBL" id="EHK48097.1"/>
    </source>
</evidence>
<gene>
    <name evidence="1" type="ORF">TRIATDRAFT_305844</name>
</gene>
<dbReference type="HOGENOM" id="CLU_2705120_0_0_1"/>
<dbReference type="Proteomes" id="UP000005426">
    <property type="component" value="Unassembled WGS sequence"/>
</dbReference>
<organism evidence="1 2">
    <name type="scientific">Hypocrea atroviridis (strain ATCC 20476 / IMI 206040)</name>
    <name type="common">Trichoderma atroviride</name>
    <dbReference type="NCBI Taxonomy" id="452589"/>
    <lineage>
        <taxon>Eukaryota</taxon>
        <taxon>Fungi</taxon>
        <taxon>Dikarya</taxon>
        <taxon>Ascomycota</taxon>
        <taxon>Pezizomycotina</taxon>
        <taxon>Sordariomycetes</taxon>
        <taxon>Hypocreomycetidae</taxon>
        <taxon>Hypocreales</taxon>
        <taxon>Hypocreaceae</taxon>
        <taxon>Trichoderma</taxon>
    </lineage>
</organism>
<sequence length="73" mass="8022">MAVLHDGSCTPLWAGVPGIAIVAFAENARVDRWSLFACLGRARMALIQAWQRHDESVGSGDEIESWIGSFDFE</sequence>
<accession>G9NMG7</accession>
<comment type="caution">
    <text evidence="1">The sequence shown here is derived from an EMBL/GenBank/DDBJ whole genome shotgun (WGS) entry which is preliminary data.</text>
</comment>
<dbReference type="AlphaFoldDB" id="G9NMG7"/>
<name>G9NMG7_HYPAI</name>
<evidence type="ECO:0000313" key="2">
    <source>
        <dbReference type="Proteomes" id="UP000005426"/>
    </source>
</evidence>
<dbReference type="EMBL" id="ABDG02000019">
    <property type="protein sequence ID" value="EHK48097.1"/>
    <property type="molecule type" value="Genomic_DNA"/>
</dbReference>
<proteinExistence type="predicted"/>
<keyword evidence="2" id="KW-1185">Reference proteome</keyword>
<protein>
    <submittedName>
        <fullName evidence="1">Uncharacterized protein</fullName>
    </submittedName>
</protein>